<dbReference type="InterPro" id="IPR046520">
    <property type="entry name" value="DUF6697"/>
</dbReference>
<evidence type="ECO:0000256" key="1">
    <source>
        <dbReference type="SAM" id="MobiDB-lite"/>
    </source>
</evidence>
<reference evidence="3" key="1">
    <citation type="submission" date="2021-02" db="EMBL/GenBank/DDBJ databases">
        <title>Psilocybe cubensis genome.</title>
        <authorList>
            <person name="Mckernan K.J."/>
            <person name="Crawford S."/>
            <person name="Trippe A."/>
            <person name="Kane L.T."/>
            <person name="Mclaughlin S."/>
        </authorList>
    </citation>
    <scope>NUCLEOTIDE SEQUENCE [LARGE SCALE GENOMIC DNA]</scope>
    <source>
        <strain evidence="3">MGC-MH-2018</strain>
    </source>
</reference>
<dbReference type="EMBL" id="JAFIQS010000019">
    <property type="protein sequence ID" value="KAG5162355.1"/>
    <property type="molecule type" value="Genomic_DNA"/>
</dbReference>
<proteinExistence type="predicted"/>
<feature type="region of interest" description="Disordered" evidence="1">
    <location>
        <begin position="345"/>
        <end position="444"/>
    </location>
</feature>
<evidence type="ECO:0000313" key="3">
    <source>
        <dbReference type="EMBL" id="KAG5162355.1"/>
    </source>
</evidence>
<feature type="region of interest" description="Disordered" evidence="1">
    <location>
        <begin position="1"/>
        <end position="30"/>
    </location>
</feature>
<name>A0A8H7XIY3_PSICU</name>
<evidence type="ECO:0000259" key="2">
    <source>
        <dbReference type="Pfam" id="PF20411"/>
    </source>
</evidence>
<dbReference type="Pfam" id="PF20411">
    <property type="entry name" value="DUF6697"/>
    <property type="match status" value="1"/>
</dbReference>
<accession>A0A8H7XIY3</accession>
<dbReference type="OrthoDB" id="3176940at2759"/>
<organism evidence="3">
    <name type="scientific">Psilocybe cubensis</name>
    <name type="common">Psychedelic mushroom</name>
    <name type="synonym">Stropharia cubensis</name>
    <dbReference type="NCBI Taxonomy" id="181762"/>
    <lineage>
        <taxon>Eukaryota</taxon>
        <taxon>Fungi</taxon>
        <taxon>Dikarya</taxon>
        <taxon>Basidiomycota</taxon>
        <taxon>Agaricomycotina</taxon>
        <taxon>Agaricomycetes</taxon>
        <taxon>Agaricomycetidae</taxon>
        <taxon>Agaricales</taxon>
        <taxon>Agaricineae</taxon>
        <taxon>Strophariaceae</taxon>
        <taxon>Psilocybe</taxon>
    </lineage>
</organism>
<gene>
    <name evidence="3" type="ORF">JR316_012678</name>
</gene>
<dbReference type="AlphaFoldDB" id="A0A8H7XIY3"/>
<feature type="domain" description="DUF6697" evidence="2">
    <location>
        <begin position="173"/>
        <end position="343"/>
    </location>
</feature>
<protein>
    <recommendedName>
        <fullName evidence="2">DUF6697 domain-containing protein</fullName>
    </recommendedName>
</protein>
<sequence>MVNGILDDTSDEEDPNTFGETILEPGGRHAHIQYSSNVEESASREREPIMPSTLETDSTTVSLEKDLPDALRSVVVKAEPQEVESIESLNQQVSIALPRKRRRMVPEVVVPTWASLQQRDKKNFDKIKKMNNPKIKKTKDMTLNLSSIYDRLKDIGLDPYEVTLESEIRDVSVSRQFLSSVYGGGPQDVFPLIGAAKLAQHGIKNFMYVNVESHSHAPQFVGNPGLFFVTEQPPEIFDDLYYTFVRLSSAEWLYVGIYCLMPSPSLSKEEWKSMTEKVRRKWVSMIFKKNWAGGFRQRISARRNVNNITPEDIRSVLDSGEETLGVHAMKCVGYDERFQRELAMRFSNWVPPPPKPRNERRGEGTGSETKTKTRAKGSRMPTKTGKRKLGEPTDSETPDSDSNTGVVDQFNEDHIDSKDQKDKAPSTKIKSKQRSQRLRGAFSNHSVNVLELSDSESAGDVLLVDNWDENSGSRDDPIVL</sequence>
<feature type="compositionally biased region" description="Basic and acidic residues" evidence="1">
    <location>
        <begin position="411"/>
        <end position="425"/>
    </location>
</feature>
<comment type="caution">
    <text evidence="3">The sequence shown here is derived from an EMBL/GenBank/DDBJ whole genome shotgun (WGS) entry which is preliminary data.</text>
</comment>